<accession>A0ABP1GUW1</accession>
<dbReference type="Proteomes" id="UP001642409">
    <property type="component" value="Unassembled WGS sequence"/>
</dbReference>
<keyword evidence="2" id="KW-1185">Reference proteome</keyword>
<sequence>MNLKQVHQRLNSIKYTNTQVNFDPSALQSKQQVTHVQNHHLPTLMSEQRVISRILKPHKQTPSDQIRCRSPPTKIKTLLQRVEQSHIILAPPQIQIPFAIDTSACIDFKLINSLKGSHNVNYLNQTSNQFKGITNPGITVYEELELNELTKAFTEEKKFKNIYEELNQMEEIQIEDELDI</sequence>
<evidence type="ECO:0000313" key="1">
    <source>
        <dbReference type="EMBL" id="CAL5979583.1"/>
    </source>
</evidence>
<gene>
    <name evidence="1" type="ORF">HINF_LOCUS5730</name>
</gene>
<name>A0ABP1GUW1_9EUKA</name>
<protein>
    <submittedName>
        <fullName evidence="1">Hypothetical_protein</fullName>
    </submittedName>
</protein>
<organism evidence="1 2">
    <name type="scientific">Hexamita inflata</name>
    <dbReference type="NCBI Taxonomy" id="28002"/>
    <lineage>
        <taxon>Eukaryota</taxon>
        <taxon>Metamonada</taxon>
        <taxon>Diplomonadida</taxon>
        <taxon>Hexamitidae</taxon>
        <taxon>Hexamitinae</taxon>
        <taxon>Hexamita</taxon>
    </lineage>
</organism>
<comment type="caution">
    <text evidence="1">The sequence shown here is derived from an EMBL/GenBank/DDBJ whole genome shotgun (WGS) entry which is preliminary data.</text>
</comment>
<evidence type="ECO:0000313" key="2">
    <source>
        <dbReference type="Proteomes" id="UP001642409"/>
    </source>
</evidence>
<proteinExistence type="predicted"/>
<dbReference type="EMBL" id="CAXDID020000011">
    <property type="protein sequence ID" value="CAL5979583.1"/>
    <property type="molecule type" value="Genomic_DNA"/>
</dbReference>
<reference evidence="1 2" key="1">
    <citation type="submission" date="2024-07" db="EMBL/GenBank/DDBJ databases">
        <authorList>
            <person name="Akdeniz Z."/>
        </authorList>
    </citation>
    <scope>NUCLEOTIDE SEQUENCE [LARGE SCALE GENOMIC DNA]</scope>
</reference>